<feature type="region of interest" description="Disordered" evidence="1">
    <location>
        <begin position="62"/>
        <end position="87"/>
    </location>
</feature>
<keyword evidence="2" id="KW-1133">Transmembrane helix</keyword>
<evidence type="ECO:0000313" key="4">
    <source>
        <dbReference type="Proteomes" id="UP001219518"/>
    </source>
</evidence>
<keyword evidence="2" id="KW-0472">Membrane</keyword>
<comment type="caution">
    <text evidence="3">The sequence shown here is derived from an EMBL/GenBank/DDBJ whole genome shotgun (WGS) entry which is preliminary data.</text>
</comment>
<keyword evidence="2" id="KW-0812">Transmembrane</keyword>
<keyword evidence="3" id="KW-0436">Ligase</keyword>
<feature type="compositionally biased region" description="Polar residues" evidence="1">
    <location>
        <begin position="72"/>
        <end position="85"/>
    </location>
</feature>
<dbReference type="EMBL" id="JAHWGI010001262">
    <property type="protein sequence ID" value="KAK3926468.1"/>
    <property type="molecule type" value="Genomic_DNA"/>
</dbReference>
<feature type="non-terminal residue" evidence="3">
    <location>
        <position position="1"/>
    </location>
</feature>
<name>A0AAE1HSC7_9NEOP</name>
<feature type="region of interest" description="Disordered" evidence="1">
    <location>
        <begin position="162"/>
        <end position="182"/>
    </location>
</feature>
<feature type="transmembrane region" description="Helical" evidence="2">
    <location>
        <begin position="186"/>
        <end position="207"/>
    </location>
</feature>
<protein>
    <submittedName>
        <fullName evidence="3">Glutamate--cysteine ligase 2</fullName>
    </submittedName>
</protein>
<gene>
    <name evidence="3" type="ORF">KUF71_014685</name>
</gene>
<organism evidence="3 4">
    <name type="scientific">Frankliniella fusca</name>
    <dbReference type="NCBI Taxonomy" id="407009"/>
    <lineage>
        <taxon>Eukaryota</taxon>
        <taxon>Metazoa</taxon>
        <taxon>Ecdysozoa</taxon>
        <taxon>Arthropoda</taxon>
        <taxon>Hexapoda</taxon>
        <taxon>Insecta</taxon>
        <taxon>Pterygota</taxon>
        <taxon>Neoptera</taxon>
        <taxon>Paraneoptera</taxon>
        <taxon>Thysanoptera</taxon>
        <taxon>Terebrantia</taxon>
        <taxon>Thripoidea</taxon>
        <taxon>Thripidae</taxon>
        <taxon>Frankliniella</taxon>
    </lineage>
</organism>
<accession>A0AAE1HSC7</accession>
<proteinExistence type="predicted"/>
<evidence type="ECO:0000256" key="1">
    <source>
        <dbReference type="SAM" id="MobiDB-lite"/>
    </source>
</evidence>
<reference evidence="3" key="2">
    <citation type="journal article" date="2023" name="BMC Genomics">
        <title>Pest status, molecular evolution, and epigenetic factors derived from the genome assembly of Frankliniella fusca, a thysanopteran phytovirus vector.</title>
        <authorList>
            <person name="Catto M.A."/>
            <person name="Labadie P.E."/>
            <person name="Jacobson A.L."/>
            <person name="Kennedy G.G."/>
            <person name="Srinivasan R."/>
            <person name="Hunt B.G."/>
        </authorList>
    </citation>
    <scope>NUCLEOTIDE SEQUENCE</scope>
    <source>
        <strain evidence="3">PL_HMW_Pooled</strain>
    </source>
</reference>
<keyword evidence="4" id="KW-1185">Reference proteome</keyword>
<dbReference type="AlphaFoldDB" id="A0AAE1HSC7"/>
<dbReference type="Proteomes" id="UP001219518">
    <property type="component" value="Unassembled WGS sequence"/>
</dbReference>
<evidence type="ECO:0000313" key="3">
    <source>
        <dbReference type="EMBL" id="KAK3926468.1"/>
    </source>
</evidence>
<evidence type="ECO:0000256" key="2">
    <source>
        <dbReference type="SAM" id="Phobius"/>
    </source>
</evidence>
<reference evidence="3" key="1">
    <citation type="submission" date="2021-07" db="EMBL/GenBank/DDBJ databases">
        <authorList>
            <person name="Catto M.A."/>
            <person name="Jacobson A."/>
            <person name="Kennedy G."/>
            <person name="Labadie P."/>
            <person name="Hunt B.G."/>
            <person name="Srinivasan R."/>
        </authorList>
    </citation>
    <scope>NUCLEOTIDE SEQUENCE</scope>
    <source>
        <strain evidence="3">PL_HMW_Pooled</strain>
        <tissue evidence="3">Head</tissue>
    </source>
</reference>
<dbReference type="GO" id="GO:0016874">
    <property type="term" value="F:ligase activity"/>
    <property type="evidence" value="ECO:0007669"/>
    <property type="project" value="UniProtKB-KW"/>
</dbReference>
<sequence>LFLPLCCRACRGAGAASGASGALPPGSDTSAPSVADLTLLARVEEPADVLLTVYLAVAMARTSEDPPRGGRSSPTTSVPGISVSTARGPGPAGLSWAGLALQGRGGIVNTATADNQATSYQPAAAGPQTVAQKIKHDSKMTTTTLLWGCPRDVKQSAKQLSVAGACARPGPGPDGPGQRRRRRRGVVAASWGWLGLAAGCVLGASLLPTRTPTNSGGPQNGHALALGTQVYDTVTLVRL</sequence>